<protein>
    <submittedName>
        <fullName evidence="5">AraC family transcriptional regulator</fullName>
    </submittedName>
</protein>
<dbReference type="Pfam" id="PF02311">
    <property type="entry name" value="AraC_binding"/>
    <property type="match status" value="1"/>
</dbReference>
<dbReference type="SUPFAM" id="SSF46689">
    <property type="entry name" value="Homeodomain-like"/>
    <property type="match status" value="2"/>
</dbReference>
<dbReference type="Proteomes" id="UP001597180">
    <property type="component" value="Unassembled WGS sequence"/>
</dbReference>
<dbReference type="PROSITE" id="PS00041">
    <property type="entry name" value="HTH_ARAC_FAMILY_1"/>
    <property type="match status" value="1"/>
</dbReference>
<gene>
    <name evidence="5" type="ORF">ACFQ4B_16995</name>
</gene>
<proteinExistence type="predicted"/>
<evidence type="ECO:0000256" key="1">
    <source>
        <dbReference type="ARBA" id="ARBA00023015"/>
    </source>
</evidence>
<organism evidence="5 6">
    <name type="scientific">Paenibacillus vulneris</name>
    <dbReference type="NCBI Taxonomy" id="1133364"/>
    <lineage>
        <taxon>Bacteria</taxon>
        <taxon>Bacillati</taxon>
        <taxon>Bacillota</taxon>
        <taxon>Bacilli</taxon>
        <taxon>Bacillales</taxon>
        <taxon>Paenibacillaceae</taxon>
        <taxon>Paenibacillus</taxon>
    </lineage>
</organism>
<dbReference type="SUPFAM" id="SSF51215">
    <property type="entry name" value="Regulatory protein AraC"/>
    <property type="match status" value="1"/>
</dbReference>
<dbReference type="PRINTS" id="PR00032">
    <property type="entry name" value="HTHARAC"/>
</dbReference>
<feature type="domain" description="HTH araC/xylS-type" evidence="4">
    <location>
        <begin position="158"/>
        <end position="256"/>
    </location>
</feature>
<dbReference type="EMBL" id="JBHTLU010000019">
    <property type="protein sequence ID" value="MFD1221817.1"/>
    <property type="molecule type" value="Genomic_DNA"/>
</dbReference>
<dbReference type="RefSeq" id="WP_079912671.1">
    <property type="nucleotide sequence ID" value="NZ_BAABJG010000003.1"/>
</dbReference>
<dbReference type="InterPro" id="IPR018062">
    <property type="entry name" value="HTH_AraC-typ_CS"/>
</dbReference>
<dbReference type="PROSITE" id="PS01124">
    <property type="entry name" value="HTH_ARAC_FAMILY_2"/>
    <property type="match status" value="1"/>
</dbReference>
<comment type="caution">
    <text evidence="5">The sequence shown here is derived from an EMBL/GenBank/DDBJ whole genome shotgun (WGS) entry which is preliminary data.</text>
</comment>
<reference evidence="6" key="1">
    <citation type="journal article" date="2019" name="Int. J. Syst. Evol. Microbiol.">
        <title>The Global Catalogue of Microorganisms (GCM) 10K type strain sequencing project: providing services to taxonomists for standard genome sequencing and annotation.</title>
        <authorList>
            <consortium name="The Broad Institute Genomics Platform"/>
            <consortium name="The Broad Institute Genome Sequencing Center for Infectious Disease"/>
            <person name="Wu L."/>
            <person name="Ma J."/>
        </authorList>
    </citation>
    <scope>NUCLEOTIDE SEQUENCE [LARGE SCALE GENOMIC DNA]</scope>
    <source>
        <strain evidence="6">CCUG 53270</strain>
    </source>
</reference>
<name>A0ABW3ULH3_9BACL</name>
<evidence type="ECO:0000259" key="4">
    <source>
        <dbReference type="PROSITE" id="PS01124"/>
    </source>
</evidence>
<dbReference type="Gene3D" id="1.10.10.60">
    <property type="entry name" value="Homeodomain-like"/>
    <property type="match status" value="2"/>
</dbReference>
<keyword evidence="6" id="KW-1185">Reference proteome</keyword>
<dbReference type="PANTHER" id="PTHR43280">
    <property type="entry name" value="ARAC-FAMILY TRANSCRIPTIONAL REGULATOR"/>
    <property type="match status" value="1"/>
</dbReference>
<evidence type="ECO:0000313" key="6">
    <source>
        <dbReference type="Proteomes" id="UP001597180"/>
    </source>
</evidence>
<dbReference type="SMART" id="SM00342">
    <property type="entry name" value="HTH_ARAC"/>
    <property type="match status" value="1"/>
</dbReference>
<evidence type="ECO:0000256" key="2">
    <source>
        <dbReference type="ARBA" id="ARBA00023125"/>
    </source>
</evidence>
<keyword evidence="2" id="KW-0238">DNA-binding</keyword>
<dbReference type="InterPro" id="IPR037923">
    <property type="entry name" value="HTH-like"/>
</dbReference>
<dbReference type="PANTHER" id="PTHR43280:SF2">
    <property type="entry name" value="HTH-TYPE TRANSCRIPTIONAL REGULATOR EXSA"/>
    <property type="match status" value="1"/>
</dbReference>
<keyword evidence="3" id="KW-0804">Transcription</keyword>
<dbReference type="InterPro" id="IPR003313">
    <property type="entry name" value="AraC-bd"/>
</dbReference>
<dbReference type="InterPro" id="IPR020449">
    <property type="entry name" value="Tscrpt_reg_AraC-type_HTH"/>
</dbReference>
<dbReference type="InterPro" id="IPR009057">
    <property type="entry name" value="Homeodomain-like_sf"/>
</dbReference>
<sequence length="261" mass="30394">MEKTVLLCGYSYHLQRVKRGDKRFGLDSYLLRLQTEGTSRAEIEGEDVKMEPGDLILLKPGSSYQLEVDTTNGSGDYYLFCQGEWMDEWWSRYPKPIKSRIKIGEAVLHPWRQIIKETRRLNEENQELTDYLLRVLCLSIDRAVTDTSASYSRAVTALKMKQYIEEHAHQAFKVEDVARHACLSVSRASHFFKECYGKTMVEYALEYRLATALERMRHTGMSMESIAESCGFGSYTYFHRVFKSKFGLSPSHFRKLEKSFR</sequence>
<dbReference type="InterPro" id="IPR018060">
    <property type="entry name" value="HTH_AraC"/>
</dbReference>
<keyword evidence="1" id="KW-0805">Transcription regulation</keyword>
<evidence type="ECO:0000313" key="5">
    <source>
        <dbReference type="EMBL" id="MFD1221817.1"/>
    </source>
</evidence>
<evidence type="ECO:0000256" key="3">
    <source>
        <dbReference type="ARBA" id="ARBA00023163"/>
    </source>
</evidence>
<accession>A0ABW3ULH3</accession>
<dbReference type="Pfam" id="PF12833">
    <property type="entry name" value="HTH_18"/>
    <property type="match status" value="1"/>
</dbReference>